<feature type="region of interest" description="Disordered" evidence="1">
    <location>
        <begin position="18"/>
        <end position="75"/>
    </location>
</feature>
<feature type="region of interest" description="Disordered" evidence="1">
    <location>
        <begin position="93"/>
        <end position="118"/>
    </location>
</feature>
<reference evidence="2" key="1">
    <citation type="submission" date="2017-07" db="EMBL/GenBank/DDBJ databases">
        <title>Taro Niue Genome Assembly and Annotation.</title>
        <authorList>
            <person name="Atibalentja N."/>
            <person name="Keating K."/>
            <person name="Fields C.J."/>
        </authorList>
    </citation>
    <scope>NUCLEOTIDE SEQUENCE</scope>
    <source>
        <strain evidence="2">Niue_2</strain>
        <tissue evidence="2">Leaf</tissue>
    </source>
</reference>
<dbReference type="PANTHER" id="PTHR34555:SF1">
    <property type="entry name" value="INTEGRAL MEMBRANE HEMOLYSIN-III-LIKE PROTEIN"/>
    <property type="match status" value="1"/>
</dbReference>
<evidence type="ECO:0000313" key="3">
    <source>
        <dbReference type="Proteomes" id="UP000652761"/>
    </source>
</evidence>
<feature type="compositionally biased region" description="Basic residues" evidence="1">
    <location>
        <begin position="52"/>
        <end position="68"/>
    </location>
</feature>
<dbReference type="EMBL" id="NMUH01007827">
    <property type="protein sequence ID" value="MQM17890.1"/>
    <property type="molecule type" value="Genomic_DNA"/>
</dbReference>
<organism evidence="2 3">
    <name type="scientific">Colocasia esculenta</name>
    <name type="common">Wild taro</name>
    <name type="synonym">Arum esculentum</name>
    <dbReference type="NCBI Taxonomy" id="4460"/>
    <lineage>
        <taxon>Eukaryota</taxon>
        <taxon>Viridiplantae</taxon>
        <taxon>Streptophyta</taxon>
        <taxon>Embryophyta</taxon>
        <taxon>Tracheophyta</taxon>
        <taxon>Spermatophyta</taxon>
        <taxon>Magnoliopsida</taxon>
        <taxon>Liliopsida</taxon>
        <taxon>Araceae</taxon>
        <taxon>Aroideae</taxon>
        <taxon>Colocasieae</taxon>
        <taxon>Colocasia</taxon>
    </lineage>
</organism>
<feature type="compositionally biased region" description="Polar residues" evidence="1">
    <location>
        <begin position="95"/>
        <end position="118"/>
    </location>
</feature>
<gene>
    <name evidence="2" type="ORF">Taro_050875</name>
</gene>
<evidence type="ECO:0000313" key="2">
    <source>
        <dbReference type="EMBL" id="MQM17890.1"/>
    </source>
</evidence>
<comment type="caution">
    <text evidence="2">The sequence shown here is derived from an EMBL/GenBank/DDBJ whole genome shotgun (WGS) entry which is preliminary data.</text>
</comment>
<dbReference type="Proteomes" id="UP000652761">
    <property type="component" value="Unassembled WGS sequence"/>
</dbReference>
<proteinExistence type="predicted"/>
<protein>
    <submittedName>
        <fullName evidence="2">Uncharacterized protein</fullName>
    </submittedName>
</protein>
<dbReference type="AlphaFoldDB" id="A0A843XF91"/>
<accession>A0A843XF91</accession>
<evidence type="ECO:0000256" key="1">
    <source>
        <dbReference type="SAM" id="MobiDB-lite"/>
    </source>
</evidence>
<name>A0A843XF91_COLES</name>
<keyword evidence="3" id="KW-1185">Reference proteome</keyword>
<dbReference type="OrthoDB" id="1925139at2759"/>
<dbReference type="PANTHER" id="PTHR34555">
    <property type="entry name" value="INTEGRAL MEMBRANE HEMOLYSIN-III-LIKE PROTEIN"/>
    <property type="match status" value="1"/>
</dbReference>
<sequence>MPAGDKQQPLSVKKVALRDLSNETRNIVDMPQGSSPLTKGKGHFSDALKVSGVKRHHPDQPRNSHHQPTRASSTNGHLVYVRRKLEEIRKPNSDVLGTTNLPPSIKVSNNGQKELSCSPDQVQEPKVSCFPALSPISAASLTISSRGPSVPCTVGVSMNSLPMVEPNSLVFSTAMPALANSPSAYNVQWKERFLRLQNFLHKCDQSNQEEYMQMLRSLSAVGRSKHAVELEKRAINLLLEEDGCIDMFGK</sequence>